<evidence type="ECO:0000256" key="2">
    <source>
        <dbReference type="SAM" id="Phobius"/>
    </source>
</evidence>
<feature type="coiled-coil region" evidence="1">
    <location>
        <begin position="35"/>
        <end position="62"/>
    </location>
</feature>
<comment type="caution">
    <text evidence="3">The sequence shown here is derived from an EMBL/GenBank/DDBJ whole genome shotgun (WGS) entry which is preliminary data.</text>
</comment>
<dbReference type="InterPro" id="IPR020269">
    <property type="entry name" value="Phage_Mu_Releasin"/>
</dbReference>
<keyword evidence="1" id="KW-0175">Coiled coil</keyword>
<organism evidence="3 4">
    <name type="scientific">Cellvibrio mixtus</name>
    <dbReference type="NCBI Taxonomy" id="39650"/>
    <lineage>
        <taxon>Bacteria</taxon>
        <taxon>Pseudomonadati</taxon>
        <taxon>Pseudomonadota</taxon>
        <taxon>Gammaproteobacteria</taxon>
        <taxon>Cellvibrionales</taxon>
        <taxon>Cellvibrionaceae</taxon>
        <taxon>Cellvibrio</taxon>
    </lineage>
</organism>
<keyword evidence="2" id="KW-0812">Transmembrane</keyword>
<keyword evidence="4" id="KW-1185">Reference proteome</keyword>
<feature type="transmembrane region" description="Helical" evidence="2">
    <location>
        <begin position="6"/>
        <end position="27"/>
    </location>
</feature>
<dbReference type="Proteomes" id="UP000216101">
    <property type="component" value="Unassembled WGS sequence"/>
</dbReference>
<dbReference type="RefSeq" id="WP_094985828.1">
    <property type="nucleotide sequence ID" value="NZ_NHNI01000002.1"/>
</dbReference>
<gene>
    <name evidence="3" type="ORF">CBP51_16865</name>
</gene>
<keyword evidence="2" id="KW-1133">Transmembrane helix</keyword>
<dbReference type="EMBL" id="NHNI01000002">
    <property type="protein sequence ID" value="OZY84833.1"/>
    <property type="molecule type" value="Genomic_DNA"/>
</dbReference>
<dbReference type="Pfam" id="PF10805">
    <property type="entry name" value="DUF2730"/>
    <property type="match status" value="1"/>
</dbReference>
<keyword evidence="2" id="KW-0472">Membrane</keyword>
<evidence type="ECO:0000313" key="4">
    <source>
        <dbReference type="Proteomes" id="UP000216101"/>
    </source>
</evidence>
<dbReference type="AlphaFoldDB" id="A0A266Q4N3"/>
<reference evidence="4" key="1">
    <citation type="submission" date="2017-05" db="EMBL/GenBank/DDBJ databases">
        <authorList>
            <person name="Barney B.M."/>
        </authorList>
    </citation>
    <scope>NUCLEOTIDE SEQUENCE [LARGE SCALE GENOMIC DNA]</scope>
    <source>
        <strain evidence="4">PSBB022</strain>
    </source>
</reference>
<accession>A0A266Q4N3</accession>
<evidence type="ECO:0000313" key="3">
    <source>
        <dbReference type="EMBL" id="OZY84833.1"/>
    </source>
</evidence>
<sequence length="111" mass="12646">MNIEEIKFGLGTVQWLVMAAIGIYAWVVRRGSASRTESEEKFAELEAQVLAVRERLVALEAEVKNMPTELSVRELIAQLASLKAYQEGNKQQLNTMQHTVNRINDFLLNQR</sequence>
<name>A0A266Q4N3_9GAMM</name>
<proteinExistence type="predicted"/>
<protein>
    <recommendedName>
        <fullName evidence="5">DUF2730 domain-containing protein</fullName>
    </recommendedName>
</protein>
<evidence type="ECO:0000256" key="1">
    <source>
        <dbReference type="SAM" id="Coils"/>
    </source>
</evidence>
<evidence type="ECO:0008006" key="5">
    <source>
        <dbReference type="Google" id="ProtNLM"/>
    </source>
</evidence>